<dbReference type="KEGG" id="gtt:GUITHDRAFT_150038"/>
<dbReference type="EnsemblProtists" id="EKX54528">
    <property type="protein sequence ID" value="EKX54528"/>
    <property type="gene ID" value="GUITHDRAFT_150038"/>
</dbReference>
<dbReference type="HOGENOM" id="CLU_1879368_0_0_1"/>
<reference evidence="4" key="2">
    <citation type="submission" date="2012-11" db="EMBL/GenBank/DDBJ databases">
        <authorList>
            <person name="Kuo A."/>
            <person name="Curtis B.A."/>
            <person name="Tanifuji G."/>
            <person name="Burki F."/>
            <person name="Gruber A."/>
            <person name="Irimia M."/>
            <person name="Maruyama S."/>
            <person name="Arias M.C."/>
            <person name="Ball S.G."/>
            <person name="Gile G.H."/>
            <person name="Hirakawa Y."/>
            <person name="Hopkins J.F."/>
            <person name="Rensing S.A."/>
            <person name="Schmutz J."/>
            <person name="Symeonidi A."/>
            <person name="Elias M."/>
            <person name="Eveleigh R.J."/>
            <person name="Herman E.K."/>
            <person name="Klute M.J."/>
            <person name="Nakayama T."/>
            <person name="Obornik M."/>
            <person name="Reyes-Prieto A."/>
            <person name="Armbrust E.V."/>
            <person name="Aves S.J."/>
            <person name="Beiko R.G."/>
            <person name="Coutinho P."/>
            <person name="Dacks J.B."/>
            <person name="Durnford D.G."/>
            <person name="Fast N.M."/>
            <person name="Green B.R."/>
            <person name="Grisdale C."/>
            <person name="Hempe F."/>
            <person name="Henrissat B."/>
            <person name="Hoppner M.P."/>
            <person name="Ishida K.-I."/>
            <person name="Kim E."/>
            <person name="Koreny L."/>
            <person name="Kroth P.G."/>
            <person name="Liu Y."/>
            <person name="Malik S.-B."/>
            <person name="Maier U.G."/>
            <person name="McRose D."/>
            <person name="Mock T."/>
            <person name="Neilson J.A."/>
            <person name="Onodera N.T."/>
            <person name="Poole A.M."/>
            <person name="Pritham E.J."/>
            <person name="Richards T.A."/>
            <person name="Rocap G."/>
            <person name="Roy S.W."/>
            <person name="Sarai C."/>
            <person name="Schaack S."/>
            <person name="Shirato S."/>
            <person name="Slamovits C.H."/>
            <person name="Spencer D.F."/>
            <person name="Suzuki S."/>
            <person name="Worden A.Z."/>
            <person name="Zauner S."/>
            <person name="Barry K."/>
            <person name="Bell C."/>
            <person name="Bharti A.K."/>
            <person name="Crow J.A."/>
            <person name="Grimwood J."/>
            <person name="Kramer R."/>
            <person name="Lindquist E."/>
            <person name="Lucas S."/>
            <person name="Salamov A."/>
            <person name="McFadden G.I."/>
            <person name="Lane C.E."/>
            <person name="Keeling P.J."/>
            <person name="Gray M.W."/>
            <person name="Grigoriev I.V."/>
            <person name="Archibald J.M."/>
        </authorList>
    </citation>
    <scope>NUCLEOTIDE SEQUENCE</scope>
    <source>
        <strain evidence="4">CCMP2712</strain>
    </source>
</reference>
<organism evidence="2">
    <name type="scientific">Guillardia theta (strain CCMP2712)</name>
    <name type="common">Cryptophyte</name>
    <dbReference type="NCBI Taxonomy" id="905079"/>
    <lineage>
        <taxon>Eukaryota</taxon>
        <taxon>Cryptophyceae</taxon>
        <taxon>Pyrenomonadales</taxon>
        <taxon>Geminigeraceae</taxon>
        <taxon>Guillardia</taxon>
    </lineage>
</organism>
<protein>
    <submittedName>
        <fullName evidence="2 3">Uncharacterized protein</fullName>
    </submittedName>
</protein>
<dbReference type="PaxDb" id="55529-EKX54528"/>
<gene>
    <name evidence="2" type="ORF">GUITHDRAFT_150038</name>
</gene>
<evidence type="ECO:0000313" key="2">
    <source>
        <dbReference type="EMBL" id="EKX54528.1"/>
    </source>
</evidence>
<evidence type="ECO:0000256" key="1">
    <source>
        <dbReference type="SAM" id="MobiDB-lite"/>
    </source>
</evidence>
<keyword evidence="4" id="KW-1185">Reference proteome</keyword>
<accession>L1K2C5</accession>
<evidence type="ECO:0000313" key="3">
    <source>
        <dbReference type="EnsemblProtists" id="EKX54528"/>
    </source>
</evidence>
<reference evidence="3" key="3">
    <citation type="submission" date="2016-03" db="UniProtKB">
        <authorList>
            <consortium name="EnsemblProtists"/>
        </authorList>
    </citation>
    <scope>IDENTIFICATION</scope>
</reference>
<evidence type="ECO:0000313" key="4">
    <source>
        <dbReference type="Proteomes" id="UP000011087"/>
    </source>
</evidence>
<dbReference type="AlphaFoldDB" id="L1K2C5"/>
<sequence length="136" mass="14872">MADLDQIATTIRSKHAAGELQRNFPLDPRCYEKHAPVDVKPCGECQGTGKIHETHTIGDLKGIPGADRVLERSCSHCGGFGITGDHSTKVVQDFPSKQTSRVICRVETASDEEEGVCNEDLDDKFGPSPFFKATKR</sequence>
<reference evidence="2 4" key="1">
    <citation type="journal article" date="2012" name="Nature">
        <title>Algal genomes reveal evolutionary mosaicism and the fate of nucleomorphs.</title>
        <authorList>
            <consortium name="DOE Joint Genome Institute"/>
            <person name="Curtis B.A."/>
            <person name="Tanifuji G."/>
            <person name="Burki F."/>
            <person name="Gruber A."/>
            <person name="Irimia M."/>
            <person name="Maruyama S."/>
            <person name="Arias M.C."/>
            <person name="Ball S.G."/>
            <person name="Gile G.H."/>
            <person name="Hirakawa Y."/>
            <person name="Hopkins J.F."/>
            <person name="Kuo A."/>
            <person name="Rensing S.A."/>
            <person name="Schmutz J."/>
            <person name="Symeonidi A."/>
            <person name="Elias M."/>
            <person name="Eveleigh R.J."/>
            <person name="Herman E.K."/>
            <person name="Klute M.J."/>
            <person name="Nakayama T."/>
            <person name="Obornik M."/>
            <person name="Reyes-Prieto A."/>
            <person name="Armbrust E.V."/>
            <person name="Aves S.J."/>
            <person name="Beiko R.G."/>
            <person name="Coutinho P."/>
            <person name="Dacks J.B."/>
            <person name="Durnford D.G."/>
            <person name="Fast N.M."/>
            <person name="Green B.R."/>
            <person name="Grisdale C.J."/>
            <person name="Hempel F."/>
            <person name="Henrissat B."/>
            <person name="Hoppner M.P."/>
            <person name="Ishida K."/>
            <person name="Kim E."/>
            <person name="Koreny L."/>
            <person name="Kroth P.G."/>
            <person name="Liu Y."/>
            <person name="Malik S.B."/>
            <person name="Maier U.G."/>
            <person name="McRose D."/>
            <person name="Mock T."/>
            <person name="Neilson J.A."/>
            <person name="Onodera N.T."/>
            <person name="Poole A.M."/>
            <person name="Pritham E.J."/>
            <person name="Richards T.A."/>
            <person name="Rocap G."/>
            <person name="Roy S.W."/>
            <person name="Sarai C."/>
            <person name="Schaack S."/>
            <person name="Shirato S."/>
            <person name="Slamovits C.H."/>
            <person name="Spencer D.F."/>
            <person name="Suzuki S."/>
            <person name="Worden A.Z."/>
            <person name="Zauner S."/>
            <person name="Barry K."/>
            <person name="Bell C."/>
            <person name="Bharti A.K."/>
            <person name="Crow J.A."/>
            <person name="Grimwood J."/>
            <person name="Kramer R."/>
            <person name="Lindquist E."/>
            <person name="Lucas S."/>
            <person name="Salamov A."/>
            <person name="McFadden G.I."/>
            <person name="Lane C.E."/>
            <person name="Keeling P.J."/>
            <person name="Gray M.W."/>
            <person name="Grigoriev I.V."/>
            <person name="Archibald J.M."/>
        </authorList>
    </citation>
    <scope>NUCLEOTIDE SEQUENCE</scope>
    <source>
        <strain evidence="2 4">CCMP2712</strain>
    </source>
</reference>
<feature type="region of interest" description="Disordered" evidence="1">
    <location>
        <begin position="116"/>
        <end position="136"/>
    </location>
</feature>
<dbReference type="GeneID" id="17311049"/>
<dbReference type="Proteomes" id="UP000011087">
    <property type="component" value="Unassembled WGS sequence"/>
</dbReference>
<name>L1K2C5_GUITC</name>
<dbReference type="EMBL" id="JH992967">
    <property type="protein sequence ID" value="EKX54528.1"/>
    <property type="molecule type" value="Genomic_DNA"/>
</dbReference>
<proteinExistence type="predicted"/>
<dbReference type="RefSeq" id="XP_005841508.1">
    <property type="nucleotide sequence ID" value="XM_005841451.1"/>
</dbReference>